<comment type="similarity">
    <text evidence="2">Belongs to the bacterial solute-binding protein 1 family.</text>
</comment>
<keyword evidence="4" id="KW-0732">Signal</keyword>
<dbReference type="SUPFAM" id="SSF53850">
    <property type="entry name" value="Periplasmic binding protein-like II"/>
    <property type="match status" value="1"/>
</dbReference>
<evidence type="ECO:0000256" key="3">
    <source>
        <dbReference type="ARBA" id="ARBA00022448"/>
    </source>
</evidence>
<reference evidence="5 6" key="1">
    <citation type="submission" date="2016-10" db="EMBL/GenBank/DDBJ databases">
        <authorList>
            <person name="de Groot N.N."/>
        </authorList>
    </citation>
    <scope>NUCLEOTIDE SEQUENCE [LARGE SCALE GENOMIC DNA]</scope>
    <source>
        <strain evidence="5 6">DSM 18610</strain>
    </source>
</reference>
<dbReference type="GO" id="GO:0042597">
    <property type="term" value="C:periplasmic space"/>
    <property type="evidence" value="ECO:0007669"/>
    <property type="project" value="UniProtKB-SubCell"/>
</dbReference>
<evidence type="ECO:0000313" key="6">
    <source>
        <dbReference type="Proteomes" id="UP000199572"/>
    </source>
</evidence>
<dbReference type="OrthoDB" id="9770625at2"/>
<dbReference type="Pfam" id="PF01547">
    <property type="entry name" value="SBP_bac_1"/>
    <property type="match status" value="1"/>
</dbReference>
<evidence type="ECO:0000256" key="2">
    <source>
        <dbReference type="ARBA" id="ARBA00008520"/>
    </source>
</evidence>
<keyword evidence="3" id="KW-0813">Transport</keyword>
<dbReference type="Proteomes" id="UP000199572">
    <property type="component" value="Unassembled WGS sequence"/>
</dbReference>
<gene>
    <name evidence="5" type="ORF">SAMN04488023_10321</name>
</gene>
<evidence type="ECO:0000313" key="5">
    <source>
        <dbReference type="EMBL" id="SEQ99086.1"/>
    </source>
</evidence>
<dbReference type="AlphaFoldDB" id="A0A1H9KIW5"/>
<proteinExistence type="inferred from homology"/>
<keyword evidence="5" id="KW-0762">Sugar transport</keyword>
<protein>
    <submittedName>
        <fullName evidence="5">Multiple sugar transport system substrate-binding protein</fullName>
    </submittedName>
</protein>
<evidence type="ECO:0000256" key="1">
    <source>
        <dbReference type="ARBA" id="ARBA00004418"/>
    </source>
</evidence>
<keyword evidence="6" id="KW-1185">Reference proteome</keyword>
<dbReference type="InterPro" id="IPR006059">
    <property type="entry name" value="SBP"/>
</dbReference>
<organism evidence="5 6">
    <name type="scientific">Pedobacter rhizosphaerae</name>
    <dbReference type="NCBI Taxonomy" id="390241"/>
    <lineage>
        <taxon>Bacteria</taxon>
        <taxon>Pseudomonadati</taxon>
        <taxon>Bacteroidota</taxon>
        <taxon>Sphingobacteriia</taxon>
        <taxon>Sphingobacteriales</taxon>
        <taxon>Sphingobacteriaceae</taxon>
        <taxon>Pedobacter</taxon>
    </lineage>
</organism>
<dbReference type="InterPro" id="IPR050490">
    <property type="entry name" value="Bact_solute-bd_prot1"/>
</dbReference>
<accession>A0A1H9KIW5</accession>
<dbReference type="Gene3D" id="3.40.190.10">
    <property type="entry name" value="Periplasmic binding protein-like II"/>
    <property type="match status" value="2"/>
</dbReference>
<evidence type="ECO:0000256" key="4">
    <source>
        <dbReference type="ARBA" id="ARBA00022729"/>
    </source>
</evidence>
<dbReference type="RefSeq" id="WP_090881283.1">
    <property type="nucleotide sequence ID" value="NZ_FOGG01000003.1"/>
</dbReference>
<comment type="subcellular location">
    <subcellularLocation>
        <location evidence="1">Periplasm</location>
    </subcellularLocation>
</comment>
<dbReference type="PANTHER" id="PTHR43649:SF34">
    <property type="entry name" value="ABC TRANSPORTER PERIPLASMIC-BINDING PROTEIN YCJN-RELATED"/>
    <property type="match status" value="1"/>
</dbReference>
<sequence length="412" mass="46724">MPKSTETFKIAVRKFAPFEAAMQRFWDEYCALSGCTLQLEMVVMDLHELYDRTITQKGLAKGEFDIAHINTDWVYEGYLAQDFEVLNPCINKNRPDNFPEGWSKSLLCLQRFGWEIVGLPFHDGPECFIYRKDLFEDTEEQANYLAQYGRTLEIPKTWEDFHQIAQFFNRPQDNLYGSIFACYPDGHNTVFDFCLQLWTRGGTLVDKSGAVNLNTQAAIDGLDFYRKIVNDTKAVHPKSREFESVAAGIAFSQGEAAMMINWFGFASMCAVDGNAKVKGKVGVDLLPSAAGEQSASLNVYWLYTIAKGSKNKAVAYDFLRFVTQAKQDKQLTLEGGIGCRISTWKDEEINEIIPFYHKLEQLHEVANSLPQKKNWAAMAAVIDEMVLSAINSDEPSKSLIEKAQKQIIELDR</sequence>
<dbReference type="EMBL" id="FOGG01000003">
    <property type="protein sequence ID" value="SEQ99086.1"/>
    <property type="molecule type" value="Genomic_DNA"/>
</dbReference>
<dbReference type="PANTHER" id="PTHR43649">
    <property type="entry name" value="ARABINOSE-BINDING PROTEIN-RELATED"/>
    <property type="match status" value="1"/>
</dbReference>
<name>A0A1H9KIW5_9SPHI</name>
<dbReference type="STRING" id="390241.SAMN04488023_10321"/>